<evidence type="ECO:0000259" key="13">
    <source>
        <dbReference type="Pfam" id="PF08345"/>
    </source>
</evidence>
<dbReference type="Pfam" id="PF01514">
    <property type="entry name" value="YscJ_FliF"/>
    <property type="match status" value="1"/>
</dbReference>
<keyword evidence="8 9" id="KW-0975">Bacterial flagellum</keyword>
<keyword evidence="7 11" id="KW-0472">Membrane</keyword>
<comment type="similarity">
    <text evidence="3 9">Belongs to the FliF family.</text>
</comment>
<keyword evidence="6 11" id="KW-1133">Transmembrane helix</keyword>
<evidence type="ECO:0000313" key="14">
    <source>
        <dbReference type="EMBL" id="QCQ21309.1"/>
    </source>
</evidence>
<evidence type="ECO:0000256" key="2">
    <source>
        <dbReference type="ARBA" id="ARBA00004651"/>
    </source>
</evidence>
<organism evidence="14 15">
    <name type="scientific">Desulfoglaeba alkanexedens ALDC</name>
    <dbReference type="NCBI Taxonomy" id="980445"/>
    <lineage>
        <taxon>Bacteria</taxon>
        <taxon>Pseudomonadati</taxon>
        <taxon>Thermodesulfobacteriota</taxon>
        <taxon>Syntrophobacteria</taxon>
        <taxon>Syntrophobacterales</taxon>
        <taxon>Syntrophobacteraceae</taxon>
        <taxon>Desulfoglaeba</taxon>
    </lineage>
</organism>
<dbReference type="RefSeq" id="WP_137423278.1">
    <property type="nucleotide sequence ID" value="NZ_CP040098.1"/>
</dbReference>
<dbReference type="PANTHER" id="PTHR30046">
    <property type="entry name" value="FLAGELLAR M-RING PROTEIN"/>
    <property type="match status" value="1"/>
</dbReference>
<gene>
    <name evidence="14" type="primary">fliF</name>
    <name evidence="14" type="ORF">FDQ92_03385</name>
</gene>
<feature type="compositionally biased region" description="Polar residues" evidence="10">
    <location>
        <begin position="288"/>
        <end position="300"/>
    </location>
</feature>
<keyword evidence="14" id="KW-0969">Cilium</keyword>
<dbReference type="GO" id="GO:0071973">
    <property type="term" value="P:bacterial-type flagellum-dependent cell motility"/>
    <property type="evidence" value="ECO:0007669"/>
    <property type="project" value="InterPro"/>
</dbReference>
<keyword evidence="15" id="KW-1185">Reference proteome</keyword>
<dbReference type="InterPro" id="IPR045851">
    <property type="entry name" value="AMP-bd_C_sf"/>
</dbReference>
<dbReference type="GO" id="GO:0005886">
    <property type="term" value="C:plasma membrane"/>
    <property type="evidence" value="ECO:0007669"/>
    <property type="project" value="UniProtKB-SubCell"/>
</dbReference>
<dbReference type="Pfam" id="PF08345">
    <property type="entry name" value="YscJ_FliF_C"/>
    <property type="match status" value="1"/>
</dbReference>
<dbReference type="NCBIfam" id="TIGR00206">
    <property type="entry name" value="fliF"/>
    <property type="match status" value="1"/>
</dbReference>
<dbReference type="InterPro" id="IPR043427">
    <property type="entry name" value="YscJ/FliF"/>
</dbReference>
<evidence type="ECO:0000256" key="7">
    <source>
        <dbReference type="ARBA" id="ARBA00023136"/>
    </source>
</evidence>
<keyword evidence="4" id="KW-1003">Cell membrane</keyword>
<keyword evidence="14" id="KW-0966">Cell projection</keyword>
<dbReference type="AlphaFoldDB" id="A0A4P8L0P6"/>
<proteinExistence type="inferred from homology"/>
<keyword evidence="14" id="KW-0282">Flagellum</keyword>
<dbReference type="InterPro" id="IPR006182">
    <property type="entry name" value="FliF_N_dom"/>
</dbReference>
<feature type="domain" description="Flagellar M-ring C-terminal" evidence="13">
    <location>
        <begin position="252"/>
        <end position="420"/>
    </location>
</feature>
<dbReference type="PANTHER" id="PTHR30046:SF0">
    <property type="entry name" value="FLAGELLAR M-RING PROTEIN"/>
    <property type="match status" value="1"/>
</dbReference>
<evidence type="ECO:0000259" key="12">
    <source>
        <dbReference type="Pfam" id="PF01514"/>
    </source>
</evidence>
<reference evidence="14 15" key="2">
    <citation type="submission" date="2019-05" db="EMBL/GenBank/DDBJ databases">
        <authorList>
            <person name="Suflita J.M."/>
            <person name="Marks C.R."/>
        </authorList>
    </citation>
    <scope>NUCLEOTIDE SEQUENCE [LARGE SCALE GENOMIC DNA]</scope>
    <source>
        <strain evidence="14 15">ALDC</strain>
    </source>
</reference>
<accession>A0A4P8L0P6</accession>
<dbReference type="PRINTS" id="PR01009">
    <property type="entry name" value="FLGMRINGFLIF"/>
</dbReference>
<sequence length="530" mass="58959">MNRLAAFLRRLKASFTALPLPQKLLTAGSVLMVVASLAYLAHSVNSVTYAPVYTGLSEPDMAAVVESLKAKKLPYRLVDGQSIEVPEDQLYEIRLALASEGLPKGSGVGFEIFDKQRLGSTAFVQKINYQRALQGELVRTINQMEEVEESRVHLVLPEDTVFVEDRQPPRAAVFLKLKPGARLEERQLQALVNLVASAVQGLESENVTIMSTDGEVFYKKTGEDTPFAANSFQMEYRHRLEESLREKVQSMLEPVLGSDKVVARVTAELDFSEIAVTEDIYDPDSAVVRSQQRSVENSEGTGVGARGNPDAPINLESRLLESATPENRQRSTSRQRETVNYEINRVSRQITRAPGSIKKLSVAVIVDGPYKVETAEGQDARKVFVGRTPEELKRLEDVVKKAVGYDENRGDQITVSNVAFATEAFPDGAVSGPELDWLDLLRRHQKLIFNLLLLLLVFLFVIRPFMKRFQHMTVGGEQDRAAALPGTAEEGLLEGPQRKELPVKEQAIALTLENPYQAAQVIRTWLKEES</sequence>
<feature type="domain" description="Flagellar M-ring N-terminal" evidence="12">
    <location>
        <begin position="46"/>
        <end position="217"/>
    </location>
</feature>
<keyword evidence="5 11" id="KW-0812">Transmembrane</keyword>
<dbReference type="InterPro" id="IPR000067">
    <property type="entry name" value="FlgMring_FliF"/>
</dbReference>
<evidence type="ECO:0000256" key="6">
    <source>
        <dbReference type="ARBA" id="ARBA00022989"/>
    </source>
</evidence>
<dbReference type="Gene3D" id="3.30.300.30">
    <property type="match status" value="1"/>
</dbReference>
<evidence type="ECO:0000256" key="3">
    <source>
        <dbReference type="ARBA" id="ARBA00007971"/>
    </source>
</evidence>
<evidence type="ECO:0000256" key="1">
    <source>
        <dbReference type="ARBA" id="ARBA00004117"/>
    </source>
</evidence>
<comment type="subcellular location">
    <subcellularLocation>
        <location evidence="1 9">Bacterial flagellum basal body</location>
    </subcellularLocation>
    <subcellularLocation>
        <location evidence="2">Cell membrane</location>
        <topology evidence="2">Multi-pass membrane protein</topology>
    </subcellularLocation>
</comment>
<dbReference type="GO" id="GO:0003774">
    <property type="term" value="F:cytoskeletal motor activity"/>
    <property type="evidence" value="ECO:0007669"/>
    <property type="project" value="InterPro"/>
</dbReference>
<feature type="region of interest" description="Disordered" evidence="10">
    <location>
        <begin position="288"/>
        <end position="339"/>
    </location>
</feature>
<dbReference type="GO" id="GO:0009431">
    <property type="term" value="C:bacterial-type flagellum basal body, MS ring"/>
    <property type="evidence" value="ECO:0007669"/>
    <property type="project" value="InterPro"/>
</dbReference>
<evidence type="ECO:0000256" key="11">
    <source>
        <dbReference type="SAM" id="Phobius"/>
    </source>
</evidence>
<dbReference type="KEGG" id="dax:FDQ92_03385"/>
<evidence type="ECO:0000256" key="4">
    <source>
        <dbReference type="ARBA" id="ARBA00022475"/>
    </source>
</evidence>
<dbReference type="Proteomes" id="UP000298602">
    <property type="component" value="Chromosome"/>
</dbReference>
<evidence type="ECO:0000313" key="15">
    <source>
        <dbReference type="Proteomes" id="UP000298602"/>
    </source>
</evidence>
<comment type="function">
    <text evidence="9">The M ring may be actively involved in energy transduction.</text>
</comment>
<reference evidence="14 15" key="1">
    <citation type="submission" date="2019-05" db="EMBL/GenBank/DDBJ databases">
        <title>The Complete Genome Sequence of the n-alkane-degrading Desulfoglaeba alkanexedens ALDC reveals multiple alkylsuccinate synthase gene clusters.</title>
        <authorList>
            <person name="Callaghan A.V."/>
            <person name="Davidova I.A."/>
            <person name="Duncan K.E."/>
            <person name="Morris B."/>
            <person name="McInerney M.J."/>
        </authorList>
    </citation>
    <scope>NUCLEOTIDE SEQUENCE [LARGE SCALE GENOMIC DNA]</scope>
    <source>
        <strain evidence="14 15">ALDC</strain>
    </source>
</reference>
<dbReference type="PIRSF" id="PIRSF004862">
    <property type="entry name" value="FliF"/>
    <property type="match status" value="1"/>
</dbReference>
<evidence type="ECO:0000256" key="8">
    <source>
        <dbReference type="ARBA" id="ARBA00023143"/>
    </source>
</evidence>
<feature type="transmembrane region" description="Helical" evidence="11">
    <location>
        <begin position="447"/>
        <end position="466"/>
    </location>
</feature>
<evidence type="ECO:0000256" key="10">
    <source>
        <dbReference type="SAM" id="MobiDB-lite"/>
    </source>
</evidence>
<evidence type="ECO:0000256" key="5">
    <source>
        <dbReference type="ARBA" id="ARBA00022692"/>
    </source>
</evidence>
<dbReference type="OrthoDB" id="9807026at2"/>
<dbReference type="EMBL" id="CP040098">
    <property type="protein sequence ID" value="QCQ21309.1"/>
    <property type="molecule type" value="Genomic_DNA"/>
</dbReference>
<protein>
    <recommendedName>
        <fullName evidence="9">Flagellar M-ring protein</fullName>
    </recommendedName>
</protein>
<evidence type="ECO:0000256" key="9">
    <source>
        <dbReference type="PIRNR" id="PIRNR004862"/>
    </source>
</evidence>
<name>A0A4P8L0P6_9BACT</name>
<dbReference type="InterPro" id="IPR013556">
    <property type="entry name" value="Flag_M-ring_C"/>
</dbReference>